<gene>
    <name evidence="7" type="ORF">GM418_05990</name>
</gene>
<evidence type="ECO:0000256" key="5">
    <source>
        <dbReference type="ARBA" id="ARBA00023136"/>
    </source>
</evidence>
<evidence type="ECO:0000313" key="8">
    <source>
        <dbReference type="Proteomes" id="UP000428260"/>
    </source>
</evidence>
<dbReference type="GO" id="GO:0005886">
    <property type="term" value="C:plasma membrane"/>
    <property type="evidence" value="ECO:0007669"/>
    <property type="project" value="UniProtKB-SubCell"/>
</dbReference>
<evidence type="ECO:0000256" key="1">
    <source>
        <dbReference type="ARBA" id="ARBA00004651"/>
    </source>
</evidence>
<keyword evidence="3 6" id="KW-0812">Transmembrane</keyword>
<protein>
    <recommendedName>
        <fullName evidence="9">Cytochrome-c oxidase</fullName>
    </recommendedName>
</protein>
<proteinExistence type="predicted"/>
<keyword evidence="2" id="KW-1003">Cell membrane</keyword>
<dbReference type="InterPro" id="IPR005171">
    <property type="entry name" value="Cyt_c_oxidase_su4_prok"/>
</dbReference>
<evidence type="ECO:0008006" key="9">
    <source>
        <dbReference type="Google" id="ProtNLM"/>
    </source>
</evidence>
<feature type="transmembrane region" description="Helical" evidence="6">
    <location>
        <begin position="71"/>
        <end position="93"/>
    </location>
</feature>
<dbReference type="NCBIfam" id="TIGR02229">
    <property type="entry name" value="caa3_sub_IV"/>
    <property type="match status" value="1"/>
</dbReference>
<feature type="transmembrane region" description="Helical" evidence="6">
    <location>
        <begin position="41"/>
        <end position="59"/>
    </location>
</feature>
<evidence type="ECO:0000256" key="2">
    <source>
        <dbReference type="ARBA" id="ARBA00022475"/>
    </source>
</evidence>
<name>A0A6I6JK61_9BACT</name>
<evidence type="ECO:0000256" key="4">
    <source>
        <dbReference type="ARBA" id="ARBA00022989"/>
    </source>
</evidence>
<dbReference type="RefSeq" id="WP_158864135.1">
    <property type="nucleotide sequence ID" value="NZ_CP046401.1"/>
</dbReference>
<feature type="transmembrane region" description="Helical" evidence="6">
    <location>
        <begin position="12"/>
        <end position="29"/>
    </location>
</feature>
<organism evidence="7 8">
    <name type="scientific">Maribellus comscasis</name>
    <dbReference type="NCBI Taxonomy" id="2681766"/>
    <lineage>
        <taxon>Bacteria</taxon>
        <taxon>Pseudomonadati</taxon>
        <taxon>Bacteroidota</taxon>
        <taxon>Bacteroidia</taxon>
        <taxon>Marinilabiliales</taxon>
        <taxon>Prolixibacteraceae</taxon>
        <taxon>Maribellus</taxon>
    </lineage>
</organism>
<dbReference type="InterPro" id="IPR011743">
    <property type="entry name" value="Caa3_sub_IV"/>
</dbReference>
<keyword evidence="8" id="KW-1185">Reference proteome</keyword>
<keyword evidence="4 6" id="KW-1133">Transmembrane helix</keyword>
<sequence>MSEEKHHIVSYKFYVIILLALLALTFSSVEITSIELGKYTVAGALLFAVIKSYLVLTYFMHLKFDKPYIKIMVGFVFAVFVVTIVITLLDYLYR</sequence>
<dbReference type="KEGG" id="mcos:GM418_05990"/>
<reference evidence="7 8" key="1">
    <citation type="submission" date="2019-11" db="EMBL/GenBank/DDBJ databases">
        <authorList>
            <person name="Zheng R.K."/>
            <person name="Sun C.M."/>
        </authorList>
    </citation>
    <scope>NUCLEOTIDE SEQUENCE [LARGE SCALE GENOMIC DNA]</scope>
    <source>
        <strain evidence="7 8">WC007</strain>
    </source>
</reference>
<dbReference type="EMBL" id="CP046401">
    <property type="protein sequence ID" value="QGY43225.1"/>
    <property type="molecule type" value="Genomic_DNA"/>
</dbReference>
<comment type="subcellular location">
    <subcellularLocation>
        <location evidence="1">Cell membrane</location>
        <topology evidence="1">Multi-pass membrane protein</topology>
    </subcellularLocation>
</comment>
<dbReference type="AlphaFoldDB" id="A0A6I6JK61"/>
<evidence type="ECO:0000256" key="3">
    <source>
        <dbReference type="ARBA" id="ARBA00022692"/>
    </source>
</evidence>
<dbReference type="Pfam" id="PF03626">
    <property type="entry name" value="COX4_pro"/>
    <property type="match status" value="1"/>
</dbReference>
<evidence type="ECO:0000256" key="6">
    <source>
        <dbReference type="SAM" id="Phobius"/>
    </source>
</evidence>
<accession>A0A6I6JK61</accession>
<evidence type="ECO:0000313" key="7">
    <source>
        <dbReference type="EMBL" id="QGY43225.1"/>
    </source>
</evidence>
<keyword evidence="5 6" id="KW-0472">Membrane</keyword>
<dbReference type="Proteomes" id="UP000428260">
    <property type="component" value="Chromosome"/>
</dbReference>